<accession>D1A740</accession>
<dbReference type="STRING" id="471852.Tcur_4724"/>
<evidence type="ECO:0000256" key="1">
    <source>
        <dbReference type="SAM" id="Phobius"/>
    </source>
</evidence>
<proteinExistence type="predicted"/>
<dbReference type="HOGENOM" id="CLU_1601905_0_0_11"/>
<protein>
    <submittedName>
        <fullName evidence="2">Uncharacterized protein</fullName>
    </submittedName>
</protein>
<dbReference type="EMBL" id="CP001738">
    <property type="protein sequence ID" value="ACZ00246.1"/>
    <property type="molecule type" value="Genomic_DNA"/>
</dbReference>
<reference evidence="2 3" key="1">
    <citation type="journal article" date="2011" name="Stand. Genomic Sci.">
        <title>Complete genome sequence of Thermomonospora curvata type strain (B9).</title>
        <authorList>
            <person name="Chertkov O."/>
            <person name="Sikorski J."/>
            <person name="Nolan M."/>
            <person name="Lapidus A."/>
            <person name="Lucas S."/>
            <person name="Del Rio T.G."/>
            <person name="Tice H."/>
            <person name="Cheng J.F."/>
            <person name="Goodwin L."/>
            <person name="Pitluck S."/>
            <person name="Liolios K."/>
            <person name="Ivanova N."/>
            <person name="Mavromatis K."/>
            <person name="Mikhailova N."/>
            <person name="Ovchinnikova G."/>
            <person name="Pati A."/>
            <person name="Chen A."/>
            <person name="Palaniappan K."/>
            <person name="Djao O.D."/>
            <person name="Land M."/>
            <person name="Hauser L."/>
            <person name="Chang Y.J."/>
            <person name="Jeffries C.D."/>
            <person name="Brettin T."/>
            <person name="Han C."/>
            <person name="Detter J.C."/>
            <person name="Rohde M."/>
            <person name="Goker M."/>
            <person name="Woyke T."/>
            <person name="Bristow J."/>
            <person name="Eisen J.A."/>
            <person name="Markowitz V."/>
            <person name="Hugenholtz P."/>
            <person name="Klenk H.P."/>
            <person name="Kyrpides N.C."/>
        </authorList>
    </citation>
    <scope>NUCLEOTIDE SEQUENCE [LARGE SCALE GENOMIC DNA]</scope>
    <source>
        <strain evidence="3">ATCC 19995 / DSM 43183 / JCM 3096 / KCTC 9072 / NBRC 15933 / NCIMB 10081 / Henssen B9</strain>
    </source>
</reference>
<name>D1A740_THECD</name>
<keyword evidence="1" id="KW-0812">Transmembrane</keyword>
<dbReference type="KEGG" id="tcu:Tcur_4724"/>
<feature type="transmembrane region" description="Helical" evidence="1">
    <location>
        <begin position="141"/>
        <end position="164"/>
    </location>
</feature>
<gene>
    <name evidence="2" type="ordered locus">Tcur_4724</name>
</gene>
<keyword evidence="1" id="KW-0472">Membrane</keyword>
<evidence type="ECO:0000313" key="3">
    <source>
        <dbReference type="Proteomes" id="UP000001918"/>
    </source>
</evidence>
<dbReference type="RefSeq" id="WP_012855027.1">
    <property type="nucleotide sequence ID" value="NC_013510.1"/>
</dbReference>
<dbReference type="OrthoDB" id="9840309at2"/>
<keyword evidence="3" id="KW-1185">Reference proteome</keyword>
<organism evidence="2 3">
    <name type="scientific">Thermomonospora curvata (strain ATCC 19995 / DSM 43183 / JCM 3096 / KCTC 9072 / NBRC 15933 / NCIMB 10081 / Henssen B9)</name>
    <dbReference type="NCBI Taxonomy" id="471852"/>
    <lineage>
        <taxon>Bacteria</taxon>
        <taxon>Bacillati</taxon>
        <taxon>Actinomycetota</taxon>
        <taxon>Actinomycetes</taxon>
        <taxon>Streptosporangiales</taxon>
        <taxon>Thermomonosporaceae</taxon>
        <taxon>Thermomonospora</taxon>
    </lineage>
</organism>
<evidence type="ECO:0000313" key="2">
    <source>
        <dbReference type="EMBL" id="ACZ00246.1"/>
    </source>
</evidence>
<dbReference type="AlphaFoldDB" id="D1A740"/>
<dbReference type="Proteomes" id="UP000001918">
    <property type="component" value="Chromosome"/>
</dbReference>
<sequence length="166" mass="18609">MLPRNGWFGPTLRPAKDNGSPWLIVRYAWPFRHRNSWFHRREYLPTVTLNGEPVPAEWGTCVYVLREPSYFVKVTQNAHSPLQEEIAVPLAVTASGTVHPPRPAELVYAPSNPGAEVPRVTAAPPTLRTGRRHWRDATGPLTTVLLWVFAYCLVLGPQLAALLVKL</sequence>
<keyword evidence="1" id="KW-1133">Transmembrane helix</keyword>